<protein>
    <submittedName>
        <fullName evidence="3">PE-PGRS family protein</fullName>
    </submittedName>
</protein>
<accession>A0A3M8WBR5</accession>
<organism evidence="3 4">
    <name type="scientific">Streptomyces botrytidirepellens</name>
    <dbReference type="NCBI Taxonomy" id="2486417"/>
    <lineage>
        <taxon>Bacteria</taxon>
        <taxon>Bacillati</taxon>
        <taxon>Actinomycetota</taxon>
        <taxon>Actinomycetes</taxon>
        <taxon>Kitasatosporales</taxon>
        <taxon>Streptomycetaceae</taxon>
        <taxon>Streptomyces</taxon>
    </lineage>
</organism>
<feature type="region of interest" description="Disordered" evidence="1">
    <location>
        <begin position="441"/>
        <end position="461"/>
    </location>
</feature>
<name>A0A3M8WBR5_9ACTN</name>
<evidence type="ECO:0000313" key="4">
    <source>
        <dbReference type="Proteomes" id="UP000275401"/>
    </source>
</evidence>
<keyword evidence="4" id="KW-1185">Reference proteome</keyword>
<reference evidence="3 4" key="1">
    <citation type="submission" date="2018-11" db="EMBL/GenBank/DDBJ databases">
        <title>The Potential of Streptomyces as Biocontrol Agents against the Tomato grey mould, Botrytis cinerea (Gray mold) Frontiers in Microbiology.</title>
        <authorList>
            <person name="Li D."/>
        </authorList>
    </citation>
    <scope>NUCLEOTIDE SEQUENCE [LARGE SCALE GENOMIC DNA]</scope>
    <source>
        <strain evidence="3 4">NEAU-LD23</strain>
    </source>
</reference>
<evidence type="ECO:0000259" key="2">
    <source>
        <dbReference type="Pfam" id="PF15521"/>
    </source>
</evidence>
<dbReference type="Proteomes" id="UP000275401">
    <property type="component" value="Unassembled WGS sequence"/>
</dbReference>
<evidence type="ECO:0000256" key="1">
    <source>
        <dbReference type="SAM" id="MobiDB-lite"/>
    </source>
</evidence>
<dbReference type="EMBL" id="RIBZ01000217">
    <property type="protein sequence ID" value="RNG26015.1"/>
    <property type="molecule type" value="Genomic_DNA"/>
</dbReference>
<feature type="domain" description="Novel toxin 11" evidence="2">
    <location>
        <begin position="369"/>
        <end position="514"/>
    </location>
</feature>
<dbReference type="Pfam" id="PF15521">
    <property type="entry name" value="Ntox11"/>
    <property type="match status" value="1"/>
</dbReference>
<dbReference type="InterPro" id="IPR029121">
    <property type="entry name" value="Ntox11"/>
</dbReference>
<evidence type="ECO:0000313" key="3">
    <source>
        <dbReference type="EMBL" id="RNG26015.1"/>
    </source>
</evidence>
<sequence length="526" mass="57825">MTPGQMIALQRTVGNLAASTVIGQATVQRAGEGSASAATAEQPAKDGNTKDVKGKEVIYRLSRSIESRAVESKLKPNVWAPGTWYPEKLMLEGKMRLRRTLDRRVLAGEVFTAQDLADIEALTTVNPTWLKDVGIGTIEDAKAYTTKGNYKDWLKLPSGTRVLTATLAYNNHLKGAPVPDAPDYTLGRFFNTQGSNLTEAQKQPLRDERDEQIRQTAVRTLHPAAIPPQDMHADANKAHVTQHQKKADKARDVFTNVLLVLQHGLKIYDKEQKQHIDYRDGDVIRALAHGGRVNIRIPALSAGDSATALPEFLGVTDDKGKPTQFVDERDYATHGMDIEKNKPGKRGTFKETGGGLVSLGNRIKPDGPDMWGLDVPGGGFGTKDWNGDVVLPTGSHGHMLLVFTAPTKVKDGSLLIGIETIGPHKPSPVGYQHDFRSTEATSNPETVWHGHKRDKIGSGGTAKNERYVDLKELGDAQGHGDWRAFLDDIKQGWYAELDKTKDGSDERQALYHQLVGRRQHFYGQTD</sequence>
<gene>
    <name evidence="3" type="ORF">EEJ42_16450</name>
</gene>
<dbReference type="AlphaFoldDB" id="A0A3M8WBR5"/>
<proteinExistence type="predicted"/>
<comment type="caution">
    <text evidence="3">The sequence shown here is derived from an EMBL/GenBank/DDBJ whole genome shotgun (WGS) entry which is preliminary data.</text>
</comment>